<protein>
    <submittedName>
        <fullName evidence="1">Uncharacterized protein</fullName>
    </submittedName>
</protein>
<proteinExistence type="predicted"/>
<reference evidence="1" key="2">
    <citation type="submission" date="2020-05" db="UniProtKB">
        <authorList>
            <consortium name="EnsemblMetazoa"/>
        </authorList>
    </citation>
    <scope>IDENTIFICATION</scope>
    <source>
        <strain evidence="1">IAEA</strain>
    </source>
</reference>
<keyword evidence="2" id="KW-1185">Reference proteome</keyword>
<evidence type="ECO:0000313" key="1">
    <source>
        <dbReference type="EnsemblMetazoa" id="GPPI014192-PA"/>
    </source>
</evidence>
<dbReference type="Proteomes" id="UP000092460">
    <property type="component" value="Unassembled WGS sequence"/>
</dbReference>
<name>A0A1B0AZV9_9MUSC</name>
<dbReference type="AlphaFoldDB" id="A0A1B0AZV9"/>
<dbReference type="VEuPathDB" id="VectorBase:GPPI014192"/>
<dbReference type="EnsemblMetazoa" id="GPPI014192-RA">
    <property type="protein sequence ID" value="GPPI014192-PA"/>
    <property type="gene ID" value="GPPI014192"/>
</dbReference>
<dbReference type="EMBL" id="JXJN01006466">
    <property type="status" value="NOT_ANNOTATED_CDS"/>
    <property type="molecule type" value="Genomic_DNA"/>
</dbReference>
<reference evidence="2" key="1">
    <citation type="submission" date="2015-01" db="EMBL/GenBank/DDBJ databases">
        <authorList>
            <person name="Aksoy S."/>
            <person name="Warren W."/>
            <person name="Wilson R.K."/>
        </authorList>
    </citation>
    <scope>NUCLEOTIDE SEQUENCE [LARGE SCALE GENOMIC DNA]</scope>
    <source>
        <strain evidence="2">IAEA</strain>
    </source>
</reference>
<accession>A0A1B0AZV9</accession>
<evidence type="ECO:0000313" key="2">
    <source>
        <dbReference type="Proteomes" id="UP000092460"/>
    </source>
</evidence>
<organism evidence="1 2">
    <name type="scientific">Glossina palpalis gambiensis</name>
    <dbReference type="NCBI Taxonomy" id="67801"/>
    <lineage>
        <taxon>Eukaryota</taxon>
        <taxon>Metazoa</taxon>
        <taxon>Ecdysozoa</taxon>
        <taxon>Arthropoda</taxon>
        <taxon>Hexapoda</taxon>
        <taxon>Insecta</taxon>
        <taxon>Pterygota</taxon>
        <taxon>Neoptera</taxon>
        <taxon>Endopterygota</taxon>
        <taxon>Diptera</taxon>
        <taxon>Brachycera</taxon>
        <taxon>Muscomorpha</taxon>
        <taxon>Hippoboscoidea</taxon>
        <taxon>Glossinidae</taxon>
        <taxon>Glossina</taxon>
    </lineage>
</organism>
<sequence>MQTLHTEGTAVVAAATSSSAMILHITLRRRIKEDLAHTEVAKKRDHHVDRTVFYSQIISYLSKSNKGSIGKGISSTDQALDMKIVPCYTSLVTLNN</sequence>